<dbReference type="Gene3D" id="3.40.50.2000">
    <property type="entry name" value="Glycogen Phosphorylase B"/>
    <property type="match status" value="1"/>
</dbReference>
<dbReference type="EMBL" id="QICD01000027">
    <property type="protein sequence ID" value="RNL40433.1"/>
    <property type="molecule type" value="Genomic_DNA"/>
</dbReference>
<organism evidence="1 2">
    <name type="scientific">Paraeggerthella hongkongensis</name>
    <dbReference type="NCBI Taxonomy" id="230658"/>
    <lineage>
        <taxon>Bacteria</taxon>
        <taxon>Bacillati</taxon>
        <taxon>Actinomycetota</taxon>
        <taxon>Coriobacteriia</taxon>
        <taxon>Eggerthellales</taxon>
        <taxon>Eggerthellaceae</taxon>
        <taxon>Paraeggerthella</taxon>
    </lineage>
</organism>
<proteinExistence type="predicted"/>
<dbReference type="OrthoDB" id="9771846at2"/>
<keyword evidence="2" id="KW-1185">Reference proteome</keyword>
<name>A0A3N0AZZ5_9ACTN</name>
<comment type="caution">
    <text evidence="1">The sequence shown here is derived from an EMBL/GenBank/DDBJ whole genome shotgun (WGS) entry which is preliminary data.</text>
</comment>
<dbReference type="Proteomes" id="UP000278632">
    <property type="component" value="Unassembled WGS sequence"/>
</dbReference>
<protein>
    <submittedName>
        <fullName evidence="1">Uncharacterized protein</fullName>
    </submittedName>
</protein>
<accession>A0A3N0AZZ5</accession>
<sequence length="359" mass="40633">MFNSGNVTDGYYRRIKNIDSLFPGKALRIHFYPNPQTHWASARIVDQNHILIEYEQAHQVKNLFESIAQRARFIYCHSIHCFDADLINDYNGEVVLDLHGAVPEEELALFGDEERARALERVEKLAVSRASVMVAVTNSMVRHIQEKHPEESSGAECLVMPIFDMDNSPVAPIEKTACVPPTVIYAGGTQAWQLFDEMIDAIESQPNLCQYRLFLPDTSELSTRWSDHSEPAMLTVGTKSPEALREEYLTSDFGFILRDSSTVNKVACPTKLIEYLSYGVIPIAKNPDIGDFKDDGMAYLAIEDFRAGKLPSAAEQQSMRETNYRVITVQTTRFSQAKKTLTALFNKLAQNERLEKQDQ</sequence>
<reference evidence="2" key="1">
    <citation type="submission" date="2018-05" db="EMBL/GenBank/DDBJ databases">
        <title>Genome Sequencing of selected type strains of the family Eggerthellaceae.</title>
        <authorList>
            <person name="Danylec N."/>
            <person name="Stoll D.A."/>
            <person name="Doetsch A."/>
            <person name="Huch M."/>
        </authorList>
    </citation>
    <scope>NUCLEOTIDE SEQUENCE [LARGE SCALE GENOMIC DNA]</scope>
    <source>
        <strain evidence="2">DSM 16106</strain>
    </source>
</reference>
<evidence type="ECO:0000313" key="2">
    <source>
        <dbReference type="Proteomes" id="UP000278632"/>
    </source>
</evidence>
<dbReference type="RefSeq" id="WP_148042357.1">
    <property type="nucleotide sequence ID" value="NZ_QICD01000027.1"/>
</dbReference>
<gene>
    <name evidence="1" type="ORF">DMP08_10410</name>
</gene>
<dbReference type="AlphaFoldDB" id="A0A3N0AZZ5"/>
<evidence type="ECO:0000313" key="1">
    <source>
        <dbReference type="EMBL" id="RNL40433.1"/>
    </source>
</evidence>